<dbReference type="EMBL" id="QJTD01000007">
    <property type="protein sequence ID" value="PYE80155.1"/>
    <property type="molecule type" value="Genomic_DNA"/>
</dbReference>
<dbReference type="InterPro" id="IPR006015">
    <property type="entry name" value="Universal_stress_UspA"/>
</dbReference>
<gene>
    <name evidence="3" type="ORF">DFQ11_107127</name>
</gene>
<dbReference type="SUPFAM" id="SSF52402">
    <property type="entry name" value="Adenine nucleotide alpha hydrolases-like"/>
    <property type="match status" value="2"/>
</dbReference>
<dbReference type="PANTHER" id="PTHR46268">
    <property type="entry name" value="STRESS RESPONSE PROTEIN NHAX"/>
    <property type="match status" value="1"/>
</dbReference>
<accession>A0A2V4X534</accession>
<organism evidence="3 4">
    <name type="scientific">Winogradskyella epiphytica</name>
    <dbReference type="NCBI Taxonomy" id="262005"/>
    <lineage>
        <taxon>Bacteria</taxon>
        <taxon>Pseudomonadati</taxon>
        <taxon>Bacteroidota</taxon>
        <taxon>Flavobacteriia</taxon>
        <taxon>Flavobacteriales</taxon>
        <taxon>Flavobacteriaceae</taxon>
        <taxon>Winogradskyella</taxon>
    </lineage>
</organism>
<protein>
    <submittedName>
        <fullName evidence="3">Nucleotide-binding universal stress UspA family protein</fullName>
    </submittedName>
</protein>
<keyword evidence="4" id="KW-1185">Reference proteome</keyword>
<dbReference type="OrthoDB" id="9788959at2"/>
<dbReference type="InterPro" id="IPR006016">
    <property type="entry name" value="UspA"/>
</dbReference>
<dbReference type="Pfam" id="PF00582">
    <property type="entry name" value="Usp"/>
    <property type="match status" value="1"/>
</dbReference>
<dbReference type="AlphaFoldDB" id="A0A2V4X534"/>
<dbReference type="CDD" id="cd00293">
    <property type="entry name" value="USP-like"/>
    <property type="match status" value="1"/>
</dbReference>
<sequence>MKQILLLTDFSKNSINAMHYALRLFENDKCQFYVLHVESTSAYISDDLVMSGGKSVYDSLVKKTKHRLLKLIDDLKSEFKNEKHSFHEVVDYDGLTTAINQVKTSKTVELIVMGSNGVTGATEAIFGSNTINVIRNVNCPTLVVPEGFAYREPKEVLLPLDVDKALNSKAFLQFLNITEPYRNKLHVLRIIEGNDASKVEDEVRGVDLLVSVNFDYHVIDDVPIEYAVSSYIQTNHIDLTALIVKKETLFERFFVSSTTKKMSNELRVPLLVLHN</sequence>
<dbReference type="Proteomes" id="UP000248054">
    <property type="component" value="Unassembled WGS sequence"/>
</dbReference>
<evidence type="ECO:0000313" key="3">
    <source>
        <dbReference type="EMBL" id="PYE80155.1"/>
    </source>
</evidence>
<evidence type="ECO:0000313" key="4">
    <source>
        <dbReference type="Proteomes" id="UP000248054"/>
    </source>
</evidence>
<feature type="domain" description="UspA" evidence="2">
    <location>
        <begin position="1"/>
        <end position="145"/>
    </location>
</feature>
<proteinExistence type="inferred from homology"/>
<dbReference type="RefSeq" id="WP_110476346.1">
    <property type="nucleotide sequence ID" value="NZ_BMWQ01000007.1"/>
</dbReference>
<dbReference type="Gene3D" id="3.40.50.12370">
    <property type="match status" value="1"/>
</dbReference>
<comment type="caution">
    <text evidence="3">The sequence shown here is derived from an EMBL/GenBank/DDBJ whole genome shotgun (WGS) entry which is preliminary data.</text>
</comment>
<dbReference type="PRINTS" id="PR01438">
    <property type="entry name" value="UNVRSLSTRESS"/>
</dbReference>
<reference evidence="3 4" key="1">
    <citation type="submission" date="2018-06" db="EMBL/GenBank/DDBJ databases">
        <title>Genomic Encyclopedia of Type Strains, Phase III (KMG-III): the genomes of soil and plant-associated and newly described type strains.</title>
        <authorList>
            <person name="Whitman W."/>
        </authorList>
    </citation>
    <scope>NUCLEOTIDE SEQUENCE [LARGE SCALE GENOMIC DNA]</scope>
    <source>
        <strain evidence="3 4">CECT 7945</strain>
    </source>
</reference>
<comment type="similarity">
    <text evidence="1">Belongs to the universal stress protein A family.</text>
</comment>
<evidence type="ECO:0000259" key="2">
    <source>
        <dbReference type="Pfam" id="PF00582"/>
    </source>
</evidence>
<name>A0A2V4X534_9FLAO</name>
<dbReference type="PANTHER" id="PTHR46268:SF6">
    <property type="entry name" value="UNIVERSAL STRESS PROTEIN UP12"/>
    <property type="match status" value="1"/>
</dbReference>
<evidence type="ECO:0000256" key="1">
    <source>
        <dbReference type="ARBA" id="ARBA00008791"/>
    </source>
</evidence>